<keyword evidence="2" id="KW-1185">Reference proteome</keyword>
<organism evidence="1 2">
    <name type="scientific">Mesorhabditis spiculigera</name>
    <dbReference type="NCBI Taxonomy" id="96644"/>
    <lineage>
        <taxon>Eukaryota</taxon>
        <taxon>Metazoa</taxon>
        <taxon>Ecdysozoa</taxon>
        <taxon>Nematoda</taxon>
        <taxon>Chromadorea</taxon>
        <taxon>Rhabditida</taxon>
        <taxon>Rhabditina</taxon>
        <taxon>Rhabditomorpha</taxon>
        <taxon>Rhabditoidea</taxon>
        <taxon>Rhabditidae</taxon>
        <taxon>Mesorhabditinae</taxon>
        <taxon>Mesorhabditis</taxon>
    </lineage>
</organism>
<evidence type="ECO:0000313" key="2">
    <source>
        <dbReference type="Proteomes" id="UP001177023"/>
    </source>
</evidence>
<reference evidence="1" key="1">
    <citation type="submission" date="2023-06" db="EMBL/GenBank/DDBJ databases">
        <authorList>
            <person name="Delattre M."/>
        </authorList>
    </citation>
    <scope>NUCLEOTIDE SEQUENCE</scope>
    <source>
        <strain evidence="1">AF72</strain>
    </source>
</reference>
<comment type="caution">
    <text evidence="1">The sequence shown here is derived from an EMBL/GenBank/DDBJ whole genome shotgun (WGS) entry which is preliminary data.</text>
</comment>
<dbReference type="Gene3D" id="1.20.120.1100">
    <property type="match status" value="1"/>
</dbReference>
<protein>
    <submittedName>
        <fullName evidence="1">Uncharacterized protein</fullName>
    </submittedName>
</protein>
<proteinExistence type="predicted"/>
<accession>A0AA36D3H5</accession>
<sequence>MVKAQELHLNTACSSTEFNLTKYIPDELFDELSPDLKKIVKSLDYQDMLAFLKLHVKKGPMLPEQAFNALKAINVDTYEKVKQLLEALAKRFVKLTPDAQEMFRKRYTSFIFAFNDLTEEGRKSIKDQFPIVYKLATDFDFFSNISPKIEENVKTLIRHDFREKVVALGAAGQNE</sequence>
<dbReference type="Proteomes" id="UP001177023">
    <property type="component" value="Unassembled WGS sequence"/>
</dbReference>
<name>A0AA36D3H5_9BILA</name>
<feature type="non-terminal residue" evidence="1">
    <location>
        <position position="175"/>
    </location>
</feature>
<dbReference type="AlphaFoldDB" id="A0AA36D3H5"/>
<dbReference type="EMBL" id="CATQJA010002659">
    <property type="protein sequence ID" value="CAJ0580215.1"/>
    <property type="molecule type" value="Genomic_DNA"/>
</dbReference>
<gene>
    <name evidence="1" type="ORF">MSPICULIGERA_LOCUS18414</name>
</gene>
<evidence type="ECO:0000313" key="1">
    <source>
        <dbReference type="EMBL" id="CAJ0580215.1"/>
    </source>
</evidence>